<gene>
    <name evidence="1" type="ORF">BpHYR1_048417</name>
</gene>
<dbReference type="AlphaFoldDB" id="A0A3M7Q7E3"/>
<comment type="caution">
    <text evidence="1">The sequence shown here is derived from an EMBL/GenBank/DDBJ whole genome shotgun (WGS) entry which is preliminary data.</text>
</comment>
<protein>
    <submittedName>
        <fullName evidence="1">Uncharacterized protein</fullName>
    </submittedName>
</protein>
<sequence>MQQFNVPLSEYIKVLQEKADRIRKNRAKIDPTVTNDGGWILENFPNGLLMKLVKSGKIKKSKIPGLFVKKTKYSKNCFPH</sequence>
<name>A0A3M7Q7E3_BRAPC</name>
<proteinExistence type="predicted"/>
<accession>A0A3M7Q7E3</accession>
<keyword evidence="2" id="KW-1185">Reference proteome</keyword>
<dbReference type="Proteomes" id="UP000276133">
    <property type="component" value="Unassembled WGS sequence"/>
</dbReference>
<evidence type="ECO:0000313" key="1">
    <source>
        <dbReference type="EMBL" id="RNA07159.1"/>
    </source>
</evidence>
<organism evidence="1 2">
    <name type="scientific">Brachionus plicatilis</name>
    <name type="common">Marine rotifer</name>
    <name type="synonym">Brachionus muelleri</name>
    <dbReference type="NCBI Taxonomy" id="10195"/>
    <lineage>
        <taxon>Eukaryota</taxon>
        <taxon>Metazoa</taxon>
        <taxon>Spiralia</taxon>
        <taxon>Gnathifera</taxon>
        <taxon>Rotifera</taxon>
        <taxon>Eurotatoria</taxon>
        <taxon>Monogononta</taxon>
        <taxon>Pseudotrocha</taxon>
        <taxon>Ploima</taxon>
        <taxon>Brachionidae</taxon>
        <taxon>Brachionus</taxon>
    </lineage>
</organism>
<evidence type="ECO:0000313" key="2">
    <source>
        <dbReference type="Proteomes" id="UP000276133"/>
    </source>
</evidence>
<dbReference type="EMBL" id="REGN01007138">
    <property type="protein sequence ID" value="RNA07159.1"/>
    <property type="molecule type" value="Genomic_DNA"/>
</dbReference>
<reference evidence="1 2" key="1">
    <citation type="journal article" date="2018" name="Sci. Rep.">
        <title>Genomic signatures of local adaptation to the degree of environmental predictability in rotifers.</title>
        <authorList>
            <person name="Franch-Gras L."/>
            <person name="Hahn C."/>
            <person name="Garcia-Roger E.M."/>
            <person name="Carmona M.J."/>
            <person name="Serra M."/>
            <person name="Gomez A."/>
        </authorList>
    </citation>
    <scope>NUCLEOTIDE SEQUENCE [LARGE SCALE GENOMIC DNA]</scope>
    <source>
        <strain evidence="1">HYR1</strain>
    </source>
</reference>